<dbReference type="Proteomes" id="UP000176583">
    <property type="component" value="Unassembled WGS sequence"/>
</dbReference>
<dbReference type="Pfam" id="PF04892">
    <property type="entry name" value="VanZ"/>
    <property type="match status" value="1"/>
</dbReference>
<feature type="transmembrane region" description="Helical" evidence="1">
    <location>
        <begin position="104"/>
        <end position="122"/>
    </location>
</feature>
<evidence type="ECO:0000259" key="2">
    <source>
        <dbReference type="Pfam" id="PF04892"/>
    </source>
</evidence>
<feature type="domain" description="VanZ-like" evidence="2">
    <location>
        <begin position="12"/>
        <end position="119"/>
    </location>
</feature>
<accession>A0A1F4UL42</accession>
<keyword evidence="1" id="KW-0812">Transmembrane</keyword>
<feature type="transmembrane region" description="Helical" evidence="1">
    <location>
        <begin position="73"/>
        <end position="92"/>
    </location>
</feature>
<dbReference type="EMBL" id="MEUW01000003">
    <property type="protein sequence ID" value="OGC44943.1"/>
    <property type="molecule type" value="Genomic_DNA"/>
</dbReference>
<reference evidence="3 4" key="1">
    <citation type="journal article" date="2016" name="Nat. Commun.">
        <title>Thousands of microbial genomes shed light on interconnected biogeochemical processes in an aquifer system.</title>
        <authorList>
            <person name="Anantharaman K."/>
            <person name="Brown C.T."/>
            <person name="Hug L.A."/>
            <person name="Sharon I."/>
            <person name="Castelle C.J."/>
            <person name="Probst A.J."/>
            <person name="Thomas B.C."/>
            <person name="Singh A."/>
            <person name="Wilkins M.J."/>
            <person name="Karaoz U."/>
            <person name="Brodie E.L."/>
            <person name="Williams K.H."/>
            <person name="Hubbard S.S."/>
            <person name="Banfield J.F."/>
        </authorList>
    </citation>
    <scope>NUCLEOTIDE SEQUENCE [LARGE SCALE GENOMIC DNA]</scope>
</reference>
<evidence type="ECO:0000256" key="1">
    <source>
        <dbReference type="SAM" id="Phobius"/>
    </source>
</evidence>
<feature type="transmembrane region" description="Helical" evidence="1">
    <location>
        <begin position="7"/>
        <end position="24"/>
    </location>
</feature>
<dbReference type="AlphaFoldDB" id="A0A1F4UL42"/>
<evidence type="ECO:0000313" key="4">
    <source>
        <dbReference type="Proteomes" id="UP000176583"/>
    </source>
</evidence>
<dbReference type="NCBIfam" id="NF037970">
    <property type="entry name" value="vanZ_1"/>
    <property type="match status" value="1"/>
</dbReference>
<dbReference type="STRING" id="1802613.A2V54_02170"/>
<sequence>MQKVKRIIFLWLPVLVWMGLIFYLSSVPNLSVGEGAVDFWTRKPAHVVEYAILFGLIWRALQGSLAITARMPYLSAAVFTLFYGVTDEIHQLLTPSRAGKIYDLGFDLLGILLGALILRRFLIKIRIHST</sequence>
<comment type="caution">
    <text evidence="3">The sequence shown here is derived from an EMBL/GenBank/DDBJ whole genome shotgun (WGS) entry which is preliminary data.</text>
</comment>
<keyword evidence="1" id="KW-1133">Transmembrane helix</keyword>
<gene>
    <name evidence="3" type="ORF">A2V54_02170</name>
</gene>
<organism evidence="3 4">
    <name type="scientific">candidate division WWE3 bacterium RBG_19FT_COMBO_53_11</name>
    <dbReference type="NCBI Taxonomy" id="1802613"/>
    <lineage>
        <taxon>Bacteria</taxon>
        <taxon>Katanobacteria</taxon>
    </lineage>
</organism>
<name>A0A1F4UL42_UNCKA</name>
<dbReference type="InterPro" id="IPR006976">
    <property type="entry name" value="VanZ-like"/>
</dbReference>
<proteinExistence type="predicted"/>
<evidence type="ECO:0000313" key="3">
    <source>
        <dbReference type="EMBL" id="OGC44943.1"/>
    </source>
</evidence>
<feature type="transmembrane region" description="Helical" evidence="1">
    <location>
        <begin position="44"/>
        <end position="61"/>
    </location>
</feature>
<protein>
    <recommendedName>
        <fullName evidence="2">VanZ-like domain-containing protein</fullName>
    </recommendedName>
</protein>
<keyword evidence="1" id="KW-0472">Membrane</keyword>